<protein>
    <recommendedName>
        <fullName evidence="1">HTH cro/C1-type domain-containing protein</fullName>
    </recommendedName>
</protein>
<sequence length="151" mass="17869">MKKLKIYLDMCVYNRPFDDQLQYRINTETQVFIILLSMILKGELNLVNSFALRYENSKNPKIENMLRISDVMEYSTEYISYDKWILERSIELEKYGLTGMDAIHIACAEKAKADFFITCDDGLFKKLERVDKIGIVYYNIIDFISKEVFKI</sequence>
<evidence type="ECO:0000259" key="1">
    <source>
        <dbReference type="PROSITE" id="PS50943"/>
    </source>
</evidence>
<accession>E1YJK5</accession>
<dbReference type="PROSITE" id="PS50943">
    <property type="entry name" value="HTH_CROC1"/>
    <property type="match status" value="1"/>
</dbReference>
<dbReference type="InterPro" id="IPR001387">
    <property type="entry name" value="Cro/C1-type_HTH"/>
</dbReference>
<dbReference type="Gene3D" id="3.40.50.1010">
    <property type="entry name" value="5'-nuclease"/>
    <property type="match status" value="1"/>
</dbReference>
<dbReference type="AlphaFoldDB" id="E1YJK5"/>
<reference evidence="2" key="1">
    <citation type="journal article" date="2011" name="Environ. Microbiol.">
        <title>Genomic insights into the metabolic potential of the polycyclic aromatic hydrocarbon degrading sulfate-reducing Deltaproteobacterium N47.</title>
        <authorList>
            <person name="Bergmann F."/>
            <person name="Selesi D."/>
            <person name="Weinmaier T."/>
            <person name="Tischler P."/>
            <person name="Rattei T."/>
            <person name="Meckenstock R.U."/>
        </authorList>
    </citation>
    <scope>NUCLEOTIDE SEQUENCE</scope>
</reference>
<dbReference type="EMBL" id="FR695877">
    <property type="protein sequence ID" value="CBX31459.1"/>
    <property type="molecule type" value="Genomic_DNA"/>
</dbReference>
<gene>
    <name evidence="2" type="ORF">N47_E49710</name>
</gene>
<organism evidence="2">
    <name type="scientific">uncultured Desulfobacterium sp</name>
    <dbReference type="NCBI Taxonomy" id="201089"/>
    <lineage>
        <taxon>Bacteria</taxon>
        <taxon>Pseudomonadati</taxon>
        <taxon>Thermodesulfobacteriota</taxon>
        <taxon>Desulfobacteria</taxon>
        <taxon>Desulfobacterales</taxon>
        <taxon>Desulfobacteriaceae</taxon>
        <taxon>Desulfobacterium</taxon>
        <taxon>environmental samples</taxon>
    </lineage>
</organism>
<evidence type="ECO:0000313" key="2">
    <source>
        <dbReference type="EMBL" id="CBX31459.1"/>
    </source>
</evidence>
<name>E1YJK5_9BACT</name>
<dbReference type="SUPFAM" id="SSF88723">
    <property type="entry name" value="PIN domain-like"/>
    <property type="match status" value="1"/>
</dbReference>
<proteinExistence type="predicted"/>
<dbReference type="InterPro" id="IPR029060">
    <property type="entry name" value="PIN-like_dom_sf"/>
</dbReference>
<feature type="domain" description="HTH cro/C1-type" evidence="1">
    <location>
        <begin position="53"/>
        <end position="79"/>
    </location>
</feature>
<dbReference type="InterPro" id="IPR002716">
    <property type="entry name" value="PIN_dom"/>
</dbReference>
<dbReference type="Pfam" id="PF01850">
    <property type="entry name" value="PIN"/>
    <property type="match status" value="1"/>
</dbReference>